<evidence type="ECO:0000256" key="1">
    <source>
        <dbReference type="SAM" id="MobiDB-lite"/>
    </source>
</evidence>
<feature type="region of interest" description="Disordered" evidence="1">
    <location>
        <begin position="67"/>
        <end position="106"/>
    </location>
</feature>
<accession>A0A6J5PIK1</accession>
<gene>
    <name evidence="3" type="ORF">UFOVP1293_89</name>
    <name evidence="4" type="ORF">UFOVP1644_12</name>
    <name evidence="2" type="ORF">UFOVP860_22</name>
</gene>
<sequence length="240" mass="27068">MAKKGKTPKPPMLSLEEQLRRHDEDPPDGPVMNDRGKGLKLDAPSVERAQWANRRIELVDAIRRRDGKRMRDPGRDASGNFGPSPYAERGHRMETAPREMRDRPESQFPKRLSTQRVVDRLLDRGVISAMEWRAAKALWEAYCGAGEAARLVAAYSPNSVHSTPDPDGLACKRIDAGGHYMALRSMIPARCLGVVIHVVINDWELSAWGLRTVRSERARRQQGEKRISKGLSALARRLKY</sequence>
<reference evidence="2" key="1">
    <citation type="submission" date="2020-04" db="EMBL/GenBank/DDBJ databases">
        <authorList>
            <person name="Chiriac C."/>
            <person name="Salcher M."/>
            <person name="Ghai R."/>
            <person name="Kavagutti S V."/>
        </authorList>
    </citation>
    <scope>NUCLEOTIDE SEQUENCE</scope>
</reference>
<evidence type="ECO:0000313" key="3">
    <source>
        <dbReference type="EMBL" id="CAB4196251.1"/>
    </source>
</evidence>
<dbReference type="EMBL" id="LR797513">
    <property type="protein sequence ID" value="CAB4222321.1"/>
    <property type="molecule type" value="Genomic_DNA"/>
</dbReference>
<dbReference type="EMBL" id="LR797244">
    <property type="protein sequence ID" value="CAB4196251.1"/>
    <property type="molecule type" value="Genomic_DNA"/>
</dbReference>
<dbReference type="EMBL" id="LR796812">
    <property type="protein sequence ID" value="CAB4167474.1"/>
    <property type="molecule type" value="Genomic_DNA"/>
</dbReference>
<organism evidence="2">
    <name type="scientific">uncultured Caudovirales phage</name>
    <dbReference type="NCBI Taxonomy" id="2100421"/>
    <lineage>
        <taxon>Viruses</taxon>
        <taxon>Duplodnaviria</taxon>
        <taxon>Heunggongvirae</taxon>
        <taxon>Uroviricota</taxon>
        <taxon>Caudoviricetes</taxon>
        <taxon>Peduoviridae</taxon>
        <taxon>Maltschvirus</taxon>
        <taxon>Maltschvirus maltsch</taxon>
    </lineage>
</organism>
<feature type="compositionally biased region" description="Basic and acidic residues" evidence="1">
    <location>
        <begin position="88"/>
        <end position="105"/>
    </location>
</feature>
<proteinExistence type="predicted"/>
<name>A0A6J5PIK1_9CAUD</name>
<evidence type="ECO:0000313" key="4">
    <source>
        <dbReference type="EMBL" id="CAB4222321.1"/>
    </source>
</evidence>
<feature type="region of interest" description="Disordered" evidence="1">
    <location>
        <begin position="1"/>
        <end position="44"/>
    </location>
</feature>
<evidence type="ECO:0000313" key="2">
    <source>
        <dbReference type="EMBL" id="CAB4167474.1"/>
    </source>
</evidence>
<protein>
    <submittedName>
        <fullName evidence="2">Uncharacterized protein</fullName>
    </submittedName>
</protein>